<evidence type="ECO:0008006" key="4">
    <source>
        <dbReference type="Google" id="ProtNLM"/>
    </source>
</evidence>
<evidence type="ECO:0000256" key="1">
    <source>
        <dbReference type="SAM" id="SignalP"/>
    </source>
</evidence>
<dbReference type="AlphaFoldDB" id="A0A4Q7TZT6"/>
<gene>
    <name evidence="2" type="ORF">EV139_0765</name>
</gene>
<keyword evidence="3" id="KW-1185">Reference proteome</keyword>
<reference evidence="2 3" key="1">
    <citation type="journal article" date="2015" name="Stand. Genomic Sci.">
        <title>Genomic Encyclopedia of Bacterial and Archaeal Type Strains, Phase III: the genomes of soil and plant-associated and newly described type strains.</title>
        <authorList>
            <person name="Whitman W.B."/>
            <person name="Woyke T."/>
            <person name="Klenk H.P."/>
            <person name="Zhou Y."/>
            <person name="Lilburn T.G."/>
            <person name="Beck B.J."/>
            <person name="De Vos P."/>
            <person name="Vandamme P."/>
            <person name="Eisen J.A."/>
            <person name="Garrity G."/>
            <person name="Hugenholtz P."/>
            <person name="Kyrpides N.C."/>
        </authorList>
    </citation>
    <scope>NUCLEOTIDE SEQUENCE [LARGE SCALE GENOMIC DNA]</scope>
    <source>
        <strain evidence="2 3">RF6</strain>
    </source>
</reference>
<dbReference type="EMBL" id="SHKI01000003">
    <property type="protein sequence ID" value="RZT66644.1"/>
    <property type="molecule type" value="Genomic_DNA"/>
</dbReference>
<accession>A0A4Q7TZT6</accession>
<comment type="caution">
    <text evidence="2">The sequence shown here is derived from an EMBL/GenBank/DDBJ whole genome shotgun (WGS) entry which is preliminary data.</text>
</comment>
<evidence type="ECO:0000313" key="2">
    <source>
        <dbReference type="EMBL" id="RZT66644.1"/>
    </source>
</evidence>
<feature type="chain" id="PRO_5020448450" description="Ribosomally synthesized peptide with SipW-like signal peptide" evidence="1">
    <location>
        <begin position="27"/>
        <end position="301"/>
    </location>
</feature>
<evidence type="ECO:0000313" key="3">
    <source>
        <dbReference type="Proteomes" id="UP000291832"/>
    </source>
</evidence>
<sequence length="301" mass="31637">MKARTRNLLIGGSVVALMGGALVANALWNAQTDAPVPDFSIGSVRFSAEESLDADSRTFSDGGAPVSVTLPGSKIIEVLDQTSIDAEPVIWRFTAKGTALGIAGLNYSVATTEQRTDDDAHDLTSGVAKPGSVLERTTMKVYPAAAGGDCSAVPETPELAEGETPKNVYLYDTVDVELQAPGAALTGAESEQEWCVALDWNDVADGTYVNDVQVTGLAEDGSFNGATDRWHAAVGYPPALELLGVYHNRALAEATAEDTTKARATADWSADVYPDPSGEPDVVIELDPIVTNLNPDVDPRD</sequence>
<organism evidence="2 3">
    <name type="scientific">Leucobacter luti</name>
    <dbReference type="NCBI Taxonomy" id="340320"/>
    <lineage>
        <taxon>Bacteria</taxon>
        <taxon>Bacillati</taxon>
        <taxon>Actinomycetota</taxon>
        <taxon>Actinomycetes</taxon>
        <taxon>Micrococcales</taxon>
        <taxon>Microbacteriaceae</taxon>
        <taxon>Leucobacter</taxon>
    </lineage>
</organism>
<protein>
    <recommendedName>
        <fullName evidence="4">Ribosomally synthesized peptide with SipW-like signal peptide</fullName>
    </recommendedName>
</protein>
<dbReference type="OrthoDB" id="5047062at2"/>
<name>A0A4Q7TZT6_9MICO</name>
<proteinExistence type="predicted"/>
<feature type="signal peptide" evidence="1">
    <location>
        <begin position="1"/>
        <end position="26"/>
    </location>
</feature>
<dbReference type="Proteomes" id="UP000291832">
    <property type="component" value="Unassembled WGS sequence"/>
</dbReference>
<keyword evidence="1" id="KW-0732">Signal</keyword>
<dbReference type="RefSeq" id="WP_130453005.1">
    <property type="nucleotide sequence ID" value="NZ_QYAG01000001.1"/>
</dbReference>